<keyword evidence="2" id="KW-1185">Reference proteome</keyword>
<dbReference type="RefSeq" id="WP_166126952.1">
    <property type="nucleotide sequence ID" value="NZ_JAANOQ010000004.1"/>
</dbReference>
<dbReference type="Proteomes" id="UP000605990">
    <property type="component" value="Unassembled WGS sequence"/>
</dbReference>
<organism evidence="1 2">
    <name type="scientific">Flavobacterium bernardetii</name>
    <dbReference type="NCBI Taxonomy" id="2813823"/>
    <lineage>
        <taxon>Bacteria</taxon>
        <taxon>Pseudomonadati</taxon>
        <taxon>Bacteroidota</taxon>
        <taxon>Flavobacteriia</taxon>
        <taxon>Flavobacteriales</taxon>
        <taxon>Flavobacteriaceae</taxon>
        <taxon>Flavobacterium</taxon>
    </lineage>
</organism>
<sequence length="125" mass="14345">MSENEISRIIVDVAYKIHIKLGPGLLESVYEAIMCHELIKRGLKVERQKPIPVIWDEIFLDIGFRSDLIVEDKVIVELKSVETLSKVHSKQILTYLKITNMKLGLLINFNEALIRDGIYRVVNGL</sequence>
<dbReference type="InterPro" id="IPR026350">
    <property type="entry name" value="GxxExxY"/>
</dbReference>
<reference evidence="1 2" key="1">
    <citation type="submission" date="2020-08" db="EMBL/GenBank/DDBJ databases">
        <title>Description of novel Flavobacterium F-408 isolate.</title>
        <authorList>
            <person name="Saticioglu I.B."/>
            <person name="Duman M."/>
            <person name="Altun S."/>
        </authorList>
    </citation>
    <scope>NUCLEOTIDE SEQUENCE [LARGE SCALE GENOMIC DNA]</scope>
    <source>
        <strain evidence="1 2">F-408</strain>
    </source>
</reference>
<accession>A0ABR7IY10</accession>
<dbReference type="EMBL" id="JACRUN010000003">
    <property type="protein sequence ID" value="MBC5834537.1"/>
    <property type="molecule type" value="Genomic_DNA"/>
</dbReference>
<evidence type="ECO:0000313" key="1">
    <source>
        <dbReference type="EMBL" id="MBC5834537.1"/>
    </source>
</evidence>
<name>A0ABR7IY10_9FLAO</name>
<protein>
    <submittedName>
        <fullName evidence="1">GxxExxY protein</fullName>
    </submittedName>
</protein>
<gene>
    <name evidence="1" type="ORF">H8R27_06520</name>
</gene>
<dbReference type="Pfam" id="PF13366">
    <property type="entry name" value="PDDEXK_3"/>
    <property type="match status" value="1"/>
</dbReference>
<evidence type="ECO:0000313" key="2">
    <source>
        <dbReference type="Proteomes" id="UP000605990"/>
    </source>
</evidence>
<comment type="caution">
    <text evidence="1">The sequence shown here is derived from an EMBL/GenBank/DDBJ whole genome shotgun (WGS) entry which is preliminary data.</text>
</comment>
<proteinExistence type="predicted"/>
<dbReference type="NCBIfam" id="TIGR04256">
    <property type="entry name" value="GxxExxY"/>
    <property type="match status" value="1"/>
</dbReference>